<proteinExistence type="predicted"/>
<evidence type="ECO:0000313" key="2">
    <source>
        <dbReference type="Proteomes" id="UP001281761"/>
    </source>
</evidence>
<reference evidence="1 2" key="1">
    <citation type="journal article" date="2022" name="bioRxiv">
        <title>Genomics of Preaxostyla Flagellates Illuminates Evolutionary Transitions and the Path Towards Mitochondrial Loss.</title>
        <authorList>
            <person name="Novak L.V.F."/>
            <person name="Treitli S.C."/>
            <person name="Pyrih J."/>
            <person name="Halakuc P."/>
            <person name="Pipaliya S.V."/>
            <person name="Vacek V."/>
            <person name="Brzon O."/>
            <person name="Soukal P."/>
            <person name="Eme L."/>
            <person name="Dacks J.B."/>
            <person name="Karnkowska A."/>
            <person name="Elias M."/>
            <person name="Hampl V."/>
        </authorList>
    </citation>
    <scope>NUCLEOTIDE SEQUENCE [LARGE SCALE GENOMIC DNA]</scope>
    <source>
        <strain evidence="1">NAU3</strain>
        <tissue evidence="1">Gut</tissue>
    </source>
</reference>
<organism evidence="1 2">
    <name type="scientific">Blattamonas nauphoetae</name>
    <dbReference type="NCBI Taxonomy" id="2049346"/>
    <lineage>
        <taxon>Eukaryota</taxon>
        <taxon>Metamonada</taxon>
        <taxon>Preaxostyla</taxon>
        <taxon>Oxymonadida</taxon>
        <taxon>Blattamonas</taxon>
    </lineage>
</organism>
<protein>
    <submittedName>
        <fullName evidence="1">Uncharacterized protein</fullName>
    </submittedName>
</protein>
<comment type="caution">
    <text evidence="1">The sequence shown here is derived from an EMBL/GenBank/DDBJ whole genome shotgun (WGS) entry which is preliminary data.</text>
</comment>
<sequence>MSLLHHQALIHRHPHSTNLKSIFHTPHRNHIPALHLNHHAIASIHQNVKTSPNFTRRVNSAHRFKAMRTSPMTAEWKCRKKRAKPTSVLMLWSGRQLRWMWPSSQIAQETRILRRKGLQKMSFPKPKIFHRLSSS</sequence>
<accession>A0ABQ9XEW1</accession>
<evidence type="ECO:0000313" key="1">
    <source>
        <dbReference type="EMBL" id="KAK2949152.1"/>
    </source>
</evidence>
<dbReference type="EMBL" id="JARBJD010000161">
    <property type="protein sequence ID" value="KAK2949152.1"/>
    <property type="molecule type" value="Genomic_DNA"/>
</dbReference>
<dbReference type="Proteomes" id="UP001281761">
    <property type="component" value="Unassembled WGS sequence"/>
</dbReference>
<name>A0ABQ9XEW1_9EUKA</name>
<gene>
    <name evidence="1" type="ORF">BLNAU_15878</name>
</gene>
<keyword evidence="2" id="KW-1185">Reference proteome</keyword>